<evidence type="ECO:0000259" key="10">
    <source>
        <dbReference type="Pfam" id="PF02355"/>
    </source>
</evidence>
<dbReference type="EMBL" id="FRDI01000004">
    <property type="protein sequence ID" value="SHN60014.1"/>
    <property type="molecule type" value="Genomic_DNA"/>
</dbReference>
<feature type="transmembrane region" description="Helical" evidence="9">
    <location>
        <begin position="493"/>
        <end position="517"/>
    </location>
</feature>
<accession>A0A1M7SNK8</accession>
<dbReference type="InterPro" id="IPR022813">
    <property type="entry name" value="SecD/SecF_arch_bac"/>
</dbReference>
<dbReference type="InterPro" id="IPR001036">
    <property type="entry name" value="Acrflvin-R"/>
</dbReference>
<dbReference type="InterPro" id="IPR005791">
    <property type="entry name" value="SecD"/>
</dbReference>
<evidence type="ECO:0000256" key="8">
    <source>
        <dbReference type="ARBA" id="ARBA00023136"/>
    </source>
</evidence>
<dbReference type="NCBIfam" id="TIGR00916">
    <property type="entry name" value="2A0604s01"/>
    <property type="match status" value="1"/>
</dbReference>
<evidence type="ECO:0000256" key="4">
    <source>
        <dbReference type="ARBA" id="ARBA00022692"/>
    </source>
</evidence>
<evidence type="ECO:0000256" key="1">
    <source>
        <dbReference type="ARBA" id="ARBA00004651"/>
    </source>
</evidence>
<dbReference type="InterPro" id="IPR054384">
    <property type="entry name" value="SecDF_P1_head"/>
</dbReference>
<evidence type="ECO:0000256" key="7">
    <source>
        <dbReference type="ARBA" id="ARBA00023010"/>
    </source>
</evidence>
<keyword evidence="7 9" id="KW-0811">Translocation</keyword>
<comment type="caution">
    <text evidence="9">Lacks conserved residue(s) required for the propagation of feature annotation.</text>
</comment>
<dbReference type="InterPro" id="IPR048631">
    <property type="entry name" value="SecD_1st"/>
</dbReference>
<feature type="domain" description="Protein translocase subunit SecDF P1" evidence="11">
    <location>
        <begin position="156"/>
        <end position="215"/>
    </location>
</feature>
<dbReference type="Pfam" id="PF07549">
    <property type="entry name" value="Sec_GG"/>
    <property type="match status" value="1"/>
</dbReference>
<dbReference type="Pfam" id="PF22599">
    <property type="entry name" value="SecDF_P1_head"/>
    <property type="match status" value="1"/>
</dbReference>
<evidence type="ECO:0000259" key="12">
    <source>
        <dbReference type="Pfam" id="PF22599"/>
    </source>
</evidence>
<evidence type="ECO:0000256" key="3">
    <source>
        <dbReference type="ARBA" id="ARBA00022475"/>
    </source>
</evidence>
<dbReference type="Gene3D" id="3.30.1360.200">
    <property type="match status" value="1"/>
</dbReference>
<sequence>MTNKLSFRIAVSLVILITAAAYALPFFSSVENSSFIQYFPSNRINLGLDLKGGMHLTLGVGVDKAIENSLLQNGRELIVLARKEKIVVQKPKLLPDGSLEFTLLNQDTKNTLSELLTKYFPTIEVVSSSVVGDGKSLRYVVKFSDAERGRLADLTLDQALKTIRNRIDEFGVSEPDIRKFAESQRIQIQLPGLEDPARAVELIGRTAALEFRLVASPTDSGLGATEVLPYATSRGENQKQGETVTVYKDTLLSGKSVADARQGFDTRPGGNNAPLVEISFDASGATLFEHITTEYKGHYLAIVLDDKVYSVARINEPIKGGKAQISGSFSVPEATDLALVLRAGSLPAPVTILEERNVGPSLGQDSIDKGLQATILGFVLVVVFMTVYYRASGLIANLMLCLDLILLLAGMAIFGATLTLPGIAGIVLTLGMAVDANVLIFERIREELNLGKSSLEAVKEGFSKASVTIIDSNLTTIIAAVILYQFGTGPIRGFAVTLCIGILASMFTAVYVAHIIFDLWVKKDDSKISI</sequence>
<dbReference type="HAMAP" id="MF_01463_B">
    <property type="entry name" value="SecD_B"/>
    <property type="match status" value="1"/>
</dbReference>
<dbReference type="InterPro" id="IPR022646">
    <property type="entry name" value="SecD/SecF_CS"/>
</dbReference>
<evidence type="ECO:0000259" key="11">
    <source>
        <dbReference type="Pfam" id="PF21760"/>
    </source>
</evidence>
<dbReference type="Pfam" id="PF02355">
    <property type="entry name" value="SecD_SecF_C"/>
    <property type="match status" value="1"/>
</dbReference>
<feature type="transmembrane region" description="Helical" evidence="9">
    <location>
        <begin position="370"/>
        <end position="389"/>
    </location>
</feature>
<protein>
    <recommendedName>
        <fullName evidence="9">Protein translocase subunit SecD</fullName>
    </recommendedName>
</protein>
<dbReference type="OrthoDB" id="9805019at2"/>
<dbReference type="GO" id="GO:0043952">
    <property type="term" value="P:protein transport by the Sec complex"/>
    <property type="evidence" value="ECO:0007669"/>
    <property type="project" value="UniProtKB-UniRule"/>
</dbReference>
<dbReference type="SUPFAM" id="SSF82866">
    <property type="entry name" value="Multidrug efflux transporter AcrB transmembrane domain"/>
    <property type="match status" value="1"/>
</dbReference>
<dbReference type="Proteomes" id="UP000186469">
    <property type="component" value="Unassembled WGS sequence"/>
</dbReference>
<evidence type="ECO:0000313" key="13">
    <source>
        <dbReference type="EMBL" id="SHN60014.1"/>
    </source>
</evidence>
<dbReference type="FunFam" id="1.20.1640.10:FF:000004">
    <property type="entry name" value="Protein translocase subunit SecD"/>
    <property type="match status" value="1"/>
</dbReference>
<dbReference type="PANTHER" id="PTHR30081:SF1">
    <property type="entry name" value="PROTEIN TRANSLOCASE SUBUNIT SECD"/>
    <property type="match status" value="1"/>
</dbReference>
<keyword evidence="14" id="KW-1185">Reference proteome</keyword>
<name>A0A1M7SNK8_9BACT</name>
<reference evidence="13 14" key="1">
    <citation type="submission" date="2016-12" db="EMBL/GenBank/DDBJ databases">
        <authorList>
            <person name="Song W.-J."/>
            <person name="Kurnit D.M."/>
        </authorList>
    </citation>
    <scope>NUCLEOTIDE SEQUENCE [LARGE SCALE GENOMIC DNA]</scope>
    <source>
        <strain evidence="13 14">DSM 11393</strain>
    </source>
</reference>
<dbReference type="PRINTS" id="PR00702">
    <property type="entry name" value="ACRIFLAVINRP"/>
</dbReference>
<feature type="domain" description="SecDF P1 head subdomain" evidence="12">
    <location>
        <begin position="238"/>
        <end position="348"/>
    </location>
</feature>
<comment type="function">
    <text evidence="9">Part of the Sec protein translocase complex. Interacts with the SecYEG preprotein conducting channel. SecDF uses the proton motive force (PMF) to complete protein translocation after the ATP-dependent function of SecA.</text>
</comment>
<dbReference type="STRING" id="1121455.SAMN02745728_01075"/>
<dbReference type="GO" id="GO:0006605">
    <property type="term" value="P:protein targeting"/>
    <property type="evidence" value="ECO:0007669"/>
    <property type="project" value="UniProtKB-UniRule"/>
</dbReference>
<evidence type="ECO:0000313" key="14">
    <source>
        <dbReference type="Proteomes" id="UP000186469"/>
    </source>
</evidence>
<dbReference type="GO" id="GO:0005886">
    <property type="term" value="C:plasma membrane"/>
    <property type="evidence" value="ECO:0007669"/>
    <property type="project" value="UniProtKB-SubCell"/>
</dbReference>
<dbReference type="AlphaFoldDB" id="A0A1M7SNK8"/>
<dbReference type="GO" id="GO:0015450">
    <property type="term" value="F:protein-transporting ATPase activity"/>
    <property type="evidence" value="ECO:0007669"/>
    <property type="project" value="InterPro"/>
</dbReference>
<dbReference type="Gene3D" id="3.30.70.3400">
    <property type="match status" value="1"/>
</dbReference>
<gene>
    <name evidence="9" type="primary">secD</name>
    <name evidence="13" type="ORF">SAMN02745728_01075</name>
</gene>
<feature type="transmembrane region" description="Helical" evidence="9">
    <location>
        <begin position="396"/>
        <end position="416"/>
    </location>
</feature>
<keyword evidence="8 9" id="KW-0472">Membrane</keyword>
<evidence type="ECO:0000256" key="9">
    <source>
        <dbReference type="HAMAP-Rule" id="MF_01463"/>
    </source>
</evidence>
<keyword evidence="6 9" id="KW-1133">Transmembrane helix</keyword>
<comment type="subunit">
    <text evidence="9">Forms a complex with SecF. Part of the essential Sec protein translocation apparatus which comprises SecA, SecYEG and auxiliary proteins SecDF. Other proteins may also be involved.</text>
</comment>
<dbReference type="GO" id="GO:0065002">
    <property type="term" value="P:intracellular protein transmembrane transport"/>
    <property type="evidence" value="ECO:0007669"/>
    <property type="project" value="UniProtKB-UniRule"/>
</dbReference>
<comment type="subcellular location">
    <subcellularLocation>
        <location evidence="1 9">Cell membrane</location>
        <topology evidence="1 9">Multi-pass membrane protein</topology>
    </subcellularLocation>
</comment>
<organism evidence="13 14">
    <name type="scientific">Desulfovibrio litoralis DSM 11393</name>
    <dbReference type="NCBI Taxonomy" id="1121455"/>
    <lineage>
        <taxon>Bacteria</taxon>
        <taxon>Pseudomonadati</taxon>
        <taxon>Thermodesulfobacteriota</taxon>
        <taxon>Desulfovibrionia</taxon>
        <taxon>Desulfovibrionales</taxon>
        <taxon>Desulfovibrionaceae</taxon>
        <taxon>Desulfovibrio</taxon>
    </lineage>
</organism>
<proteinExistence type="inferred from homology"/>
<dbReference type="Gene3D" id="1.20.1640.10">
    <property type="entry name" value="Multidrug efflux transporter AcrB transmembrane domain"/>
    <property type="match status" value="1"/>
</dbReference>
<keyword evidence="2 9" id="KW-0813">Transport</keyword>
<dbReference type="NCBIfam" id="TIGR01129">
    <property type="entry name" value="secD"/>
    <property type="match status" value="1"/>
</dbReference>
<dbReference type="PANTHER" id="PTHR30081">
    <property type="entry name" value="PROTEIN-EXPORT MEMBRANE PROTEIN SEC"/>
    <property type="match status" value="1"/>
</dbReference>
<keyword evidence="4 9" id="KW-0812">Transmembrane</keyword>
<evidence type="ECO:0000256" key="6">
    <source>
        <dbReference type="ARBA" id="ARBA00022989"/>
    </source>
</evidence>
<dbReference type="InterPro" id="IPR055344">
    <property type="entry name" value="SecD_SecF_C_bact"/>
</dbReference>
<evidence type="ECO:0000256" key="2">
    <source>
        <dbReference type="ARBA" id="ARBA00022448"/>
    </source>
</evidence>
<comment type="similarity">
    <text evidence="9">Belongs to the SecD/SecF family. SecD subfamily.</text>
</comment>
<keyword evidence="5 9" id="KW-0653">Protein transport</keyword>
<keyword evidence="3 9" id="KW-1003">Cell membrane</keyword>
<feature type="domain" description="Protein export membrane protein SecD/SecF C-terminal" evidence="10">
    <location>
        <begin position="351"/>
        <end position="521"/>
    </location>
</feature>
<dbReference type="InterPro" id="IPR048634">
    <property type="entry name" value="SecD_SecF_C"/>
</dbReference>
<dbReference type="Pfam" id="PF21760">
    <property type="entry name" value="SecD_1st"/>
    <property type="match status" value="1"/>
</dbReference>
<evidence type="ECO:0000256" key="5">
    <source>
        <dbReference type="ARBA" id="ARBA00022927"/>
    </source>
</evidence>
<dbReference type="RefSeq" id="WP_072696762.1">
    <property type="nucleotide sequence ID" value="NZ_FRDI01000004.1"/>
</dbReference>
<feature type="transmembrane region" description="Helical" evidence="9">
    <location>
        <begin position="462"/>
        <end position="487"/>
    </location>
</feature>